<name>A0A2M9ARS7_9BACT</name>
<dbReference type="Proteomes" id="UP000228535">
    <property type="component" value="Unassembled WGS sequence"/>
</dbReference>
<organism evidence="2 3">
    <name type="scientific">Hymenobacter chitinivorans DSM 11115</name>
    <dbReference type="NCBI Taxonomy" id="1121954"/>
    <lineage>
        <taxon>Bacteria</taxon>
        <taxon>Pseudomonadati</taxon>
        <taxon>Bacteroidota</taxon>
        <taxon>Cytophagia</taxon>
        <taxon>Cytophagales</taxon>
        <taxon>Hymenobacteraceae</taxon>
        <taxon>Hymenobacter</taxon>
    </lineage>
</organism>
<keyword evidence="2" id="KW-0808">Transferase</keyword>
<evidence type="ECO:0000313" key="3">
    <source>
        <dbReference type="Proteomes" id="UP000228535"/>
    </source>
</evidence>
<dbReference type="PANTHER" id="PTHR43328">
    <property type="entry name" value="ACETYLTRANSFERASE-RELATED"/>
    <property type="match status" value="1"/>
</dbReference>
<dbReference type="InterPro" id="IPR000182">
    <property type="entry name" value="GNAT_dom"/>
</dbReference>
<dbReference type="InterPro" id="IPR016181">
    <property type="entry name" value="Acyl_CoA_acyltransferase"/>
</dbReference>
<dbReference type="GO" id="GO:0016747">
    <property type="term" value="F:acyltransferase activity, transferring groups other than amino-acyl groups"/>
    <property type="evidence" value="ECO:0007669"/>
    <property type="project" value="InterPro"/>
</dbReference>
<reference evidence="2 3" key="1">
    <citation type="submission" date="2017-11" db="EMBL/GenBank/DDBJ databases">
        <title>Genomic Encyclopedia of Archaeal and Bacterial Type Strains, Phase II (KMG-II): From Individual Species to Whole Genera.</title>
        <authorList>
            <person name="Goeker M."/>
        </authorList>
    </citation>
    <scope>NUCLEOTIDE SEQUENCE [LARGE SCALE GENOMIC DNA]</scope>
    <source>
        <strain evidence="2 3">DSM 11115</strain>
    </source>
</reference>
<comment type="caution">
    <text evidence="2">The sequence shown here is derived from an EMBL/GenBank/DDBJ whole genome shotgun (WGS) entry which is preliminary data.</text>
</comment>
<dbReference type="PROSITE" id="PS51186">
    <property type="entry name" value="GNAT"/>
    <property type="match status" value="1"/>
</dbReference>
<dbReference type="PANTHER" id="PTHR43328:SF1">
    <property type="entry name" value="N-ACETYLTRANSFERASE DOMAIN-CONTAINING PROTEIN"/>
    <property type="match status" value="1"/>
</dbReference>
<feature type="domain" description="N-acetyltransferase" evidence="1">
    <location>
        <begin position="17"/>
        <end position="177"/>
    </location>
</feature>
<gene>
    <name evidence="2" type="ORF">CLV45_4105</name>
</gene>
<dbReference type="Pfam" id="PF13302">
    <property type="entry name" value="Acetyltransf_3"/>
    <property type="match status" value="1"/>
</dbReference>
<dbReference type="SUPFAM" id="SSF55729">
    <property type="entry name" value="Acyl-CoA N-acyltransferases (Nat)"/>
    <property type="match status" value="1"/>
</dbReference>
<evidence type="ECO:0000313" key="2">
    <source>
        <dbReference type="EMBL" id="PJJ48402.1"/>
    </source>
</evidence>
<dbReference type="OrthoDB" id="9788916at2"/>
<keyword evidence="3" id="KW-1185">Reference proteome</keyword>
<proteinExistence type="predicted"/>
<dbReference type="Gene3D" id="3.40.630.30">
    <property type="match status" value="1"/>
</dbReference>
<protein>
    <submittedName>
        <fullName evidence="2">RimJ/RimL family protein N-acetyltransferase</fullName>
    </submittedName>
</protein>
<dbReference type="AlphaFoldDB" id="A0A2M9ARS7"/>
<dbReference type="RefSeq" id="WP_100338347.1">
    <property type="nucleotide sequence ID" value="NZ_PGFA01000004.1"/>
</dbReference>
<sequence length="181" mass="20389">MTDSLLRPTLAVPLEGVRLRPWHLHDAPVLAEQANDREIWQNLRDIFPHPYRLEDAYWYIGLTTDPASTDIHLAIEVAGEAVGAISVLFKDDINRCSAEIGYWLGRAYWGRGIVPVAVRALTDYTFAHFDVSRLYAEIFARNAASARVLTKAGYYLEARLQKSLVKEGQVQDALLFASLKC</sequence>
<evidence type="ECO:0000259" key="1">
    <source>
        <dbReference type="PROSITE" id="PS51186"/>
    </source>
</evidence>
<dbReference type="EMBL" id="PGFA01000004">
    <property type="protein sequence ID" value="PJJ48402.1"/>
    <property type="molecule type" value="Genomic_DNA"/>
</dbReference>
<accession>A0A2M9ARS7</accession>